<keyword evidence="1" id="KW-0732">Signal</keyword>
<comment type="caution">
    <text evidence="2">The sequence shown here is derived from an EMBL/GenBank/DDBJ whole genome shotgun (WGS) entry which is preliminary data.</text>
</comment>
<dbReference type="EMBL" id="QGKX02001347">
    <property type="protein sequence ID" value="KAF3527137.1"/>
    <property type="molecule type" value="Genomic_DNA"/>
</dbReference>
<evidence type="ECO:0000256" key="1">
    <source>
        <dbReference type="SAM" id="SignalP"/>
    </source>
</evidence>
<dbReference type="Proteomes" id="UP000712600">
    <property type="component" value="Unassembled WGS sequence"/>
</dbReference>
<organism evidence="2 3">
    <name type="scientific">Brassica cretica</name>
    <name type="common">Mustard</name>
    <dbReference type="NCBI Taxonomy" id="69181"/>
    <lineage>
        <taxon>Eukaryota</taxon>
        <taxon>Viridiplantae</taxon>
        <taxon>Streptophyta</taxon>
        <taxon>Embryophyta</taxon>
        <taxon>Tracheophyta</taxon>
        <taxon>Spermatophyta</taxon>
        <taxon>Magnoliopsida</taxon>
        <taxon>eudicotyledons</taxon>
        <taxon>Gunneridae</taxon>
        <taxon>Pentapetalae</taxon>
        <taxon>rosids</taxon>
        <taxon>malvids</taxon>
        <taxon>Brassicales</taxon>
        <taxon>Brassicaceae</taxon>
        <taxon>Brassiceae</taxon>
        <taxon>Brassica</taxon>
    </lineage>
</organism>
<evidence type="ECO:0000313" key="3">
    <source>
        <dbReference type="Proteomes" id="UP000712600"/>
    </source>
</evidence>
<evidence type="ECO:0000313" key="2">
    <source>
        <dbReference type="EMBL" id="KAF3527137.1"/>
    </source>
</evidence>
<protein>
    <submittedName>
        <fullName evidence="2">Uncharacterized protein</fullName>
    </submittedName>
</protein>
<feature type="signal peptide" evidence="1">
    <location>
        <begin position="1"/>
        <end position="18"/>
    </location>
</feature>
<reference evidence="2" key="1">
    <citation type="submission" date="2019-12" db="EMBL/GenBank/DDBJ databases">
        <title>Genome sequencing and annotation of Brassica cretica.</title>
        <authorList>
            <person name="Studholme D.J."/>
            <person name="Sarris P."/>
        </authorList>
    </citation>
    <scope>NUCLEOTIDE SEQUENCE</scope>
    <source>
        <strain evidence="2">PFS-109/04</strain>
        <tissue evidence="2">Leaf</tissue>
    </source>
</reference>
<dbReference type="AlphaFoldDB" id="A0A8S9PX23"/>
<accession>A0A8S9PX23</accession>
<feature type="non-terminal residue" evidence="2">
    <location>
        <position position="1"/>
    </location>
</feature>
<name>A0A8S9PX23_BRACR</name>
<proteinExistence type="predicted"/>
<gene>
    <name evidence="2" type="ORF">F2Q69_00047279</name>
</gene>
<feature type="chain" id="PRO_5035861990" evidence="1">
    <location>
        <begin position="19"/>
        <end position="75"/>
    </location>
</feature>
<sequence>KKALPFCFNPLSLSLSLASTRMMQFFCCFCCGKGSNGMLEFRSLRMFKISSFSVGIFGQEPTVGLASVSDLVTQG</sequence>